<evidence type="ECO:0000256" key="1">
    <source>
        <dbReference type="SAM" id="Phobius"/>
    </source>
</evidence>
<protein>
    <submittedName>
        <fullName evidence="2">Uncharacterized protein</fullName>
    </submittedName>
</protein>
<accession>A0AAD8QB68</accession>
<dbReference type="RefSeq" id="XP_060418551.1">
    <property type="nucleotide sequence ID" value="XM_060552693.1"/>
</dbReference>
<proteinExistence type="predicted"/>
<reference evidence="2" key="1">
    <citation type="submission" date="2021-06" db="EMBL/GenBank/DDBJ databases">
        <title>Comparative genomics, transcriptomics and evolutionary studies reveal genomic signatures of adaptation to plant cell wall in hemibiotrophic fungi.</title>
        <authorList>
            <consortium name="DOE Joint Genome Institute"/>
            <person name="Baroncelli R."/>
            <person name="Diaz J.F."/>
            <person name="Benocci T."/>
            <person name="Peng M."/>
            <person name="Battaglia E."/>
            <person name="Haridas S."/>
            <person name="Andreopoulos W."/>
            <person name="Labutti K."/>
            <person name="Pangilinan J."/>
            <person name="Floch G.L."/>
            <person name="Makela M.R."/>
            <person name="Henrissat B."/>
            <person name="Grigoriev I.V."/>
            <person name="Crouch J.A."/>
            <person name="De Vries R.P."/>
            <person name="Sukno S.A."/>
            <person name="Thon M.R."/>
        </authorList>
    </citation>
    <scope>NUCLEOTIDE SEQUENCE</scope>
    <source>
        <strain evidence="2">CBS 125086</strain>
    </source>
</reference>
<dbReference type="Proteomes" id="UP001230504">
    <property type="component" value="Unassembled WGS sequence"/>
</dbReference>
<dbReference type="GeneID" id="85436933"/>
<keyword evidence="1" id="KW-1133">Transmembrane helix</keyword>
<dbReference type="EMBL" id="JAHLJV010000007">
    <property type="protein sequence ID" value="KAK1597779.1"/>
    <property type="molecule type" value="Genomic_DNA"/>
</dbReference>
<evidence type="ECO:0000313" key="3">
    <source>
        <dbReference type="Proteomes" id="UP001230504"/>
    </source>
</evidence>
<keyword evidence="1" id="KW-0812">Transmembrane</keyword>
<feature type="transmembrane region" description="Helical" evidence="1">
    <location>
        <begin position="20"/>
        <end position="39"/>
    </location>
</feature>
<keyword evidence="1" id="KW-0472">Membrane</keyword>
<name>A0AAD8QB68_9PEZI</name>
<comment type="caution">
    <text evidence="2">The sequence shown here is derived from an EMBL/GenBank/DDBJ whole genome shotgun (WGS) entry which is preliminary data.</text>
</comment>
<dbReference type="AlphaFoldDB" id="A0AAD8QB68"/>
<sequence>MGERVTSNQLGVHKKRLGVLGYHIVVFLLICLYECLFLSRSTATPWHSSQKDHLMRATQVSLPLTRGKTHNMLKGPGKGHFVSIHESHICARRVTKSSVSIVPAGLCRVAIFRPGLANPAQPSGVCIERVCRLSSPHEARKWIRRNVPCQSEW</sequence>
<organism evidence="2 3">
    <name type="scientific">Colletotrichum navitas</name>
    <dbReference type="NCBI Taxonomy" id="681940"/>
    <lineage>
        <taxon>Eukaryota</taxon>
        <taxon>Fungi</taxon>
        <taxon>Dikarya</taxon>
        <taxon>Ascomycota</taxon>
        <taxon>Pezizomycotina</taxon>
        <taxon>Sordariomycetes</taxon>
        <taxon>Hypocreomycetidae</taxon>
        <taxon>Glomerellales</taxon>
        <taxon>Glomerellaceae</taxon>
        <taxon>Colletotrichum</taxon>
        <taxon>Colletotrichum graminicola species complex</taxon>
    </lineage>
</organism>
<gene>
    <name evidence="2" type="ORF">LY79DRAFT_356171</name>
</gene>
<keyword evidence="3" id="KW-1185">Reference proteome</keyword>
<evidence type="ECO:0000313" key="2">
    <source>
        <dbReference type="EMBL" id="KAK1597779.1"/>
    </source>
</evidence>